<evidence type="ECO:0000313" key="2">
    <source>
        <dbReference type="Proteomes" id="UP001372338"/>
    </source>
</evidence>
<proteinExistence type="predicted"/>
<accession>A0AAN9EK23</accession>
<dbReference type="EMBL" id="JAYWIO010000005">
    <property type="protein sequence ID" value="KAK7259037.1"/>
    <property type="molecule type" value="Genomic_DNA"/>
</dbReference>
<reference evidence="1 2" key="1">
    <citation type="submission" date="2024-01" db="EMBL/GenBank/DDBJ databases">
        <title>The genomes of 5 underutilized Papilionoideae crops provide insights into root nodulation and disease resistanc.</title>
        <authorList>
            <person name="Yuan L."/>
        </authorList>
    </citation>
    <scope>NUCLEOTIDE SEQUENCE [LARGE SCALE GENOMIC DNA]</scope>
    <source>
        <strain evidence="1">ZHUSHIDOU_FW_LH</strain>
        <tissue evidence="1">Leaf</tissue>
    </source>
</reference>
<comment type="caution">
    <text evidence="1">The sequence shown here is derived from an EMBL/GenBank/DDBJ whole genome shotgun (WGS) entry which is preliminary data.</text>
</comment>
<evidence type="ECO:0000313" key="1">
    <source>
        <dbReference type="EMBL" id="KAK7259037.1"/>
    </source>
</evidence>
<dbReference type="AlphaFoldDB" id="A0AAN9EK23"/>
<sequence>MSAPVKFISLLAMVLGLLGTNLIDLYVADYIYLSCTDDWSTKLSINYYSKENYFSLLYLVKVLPRAIFLGIKPEGNEKIAFLKCQQMNLSSIGQVSKQLGHFINEISS</sequence>
<keyword evidence="2" id="KW-1185">Reference proteome</keyword>
<name>A0AAN9EK23_CROPI</name>
<protein>
    <submittedName>
        <fullName evidence="1">Uncharacterized protein</fullName>
    </submittedName>
</protein>
<organism evidence="1 2">
    <name type="scientific">Crotalaria pallida</name>
    <name type="common">Smooth rattlebox</name>
    <name type="synonym">Crotalaria striata</name>
    <dbReference type="NCBI Taxonomy" id="3830"/>
    <lineage>
        <taxon>Eukaryota</taxon>
        <taxon>Viridiplantae</taxon>
        <taxon>Streptophyta</taxon>
        <taxon>Embryophyta</taxon>
        <taxon>Tracheophyta</taxon>
        <taxon>Spermatophyta</taxon>
        <taxon>Magnoliopsida</taxon>
        <taxon>eudicotyledons</taxon>
        <taxon>Gunneridae</taxon>
        <taxon>Pentapetalae</taxon>
        <taxon>rosids</taxon>
        <taxon>fabids</taxon>
        <taxon>Fabales</taxon>
        <taxon>Fabaceae</taxon>
        <taxon>Papilionoideae</taxon>
        <taxon>50 kb inversion clade</taxon>
        <taxon>genistoids sensu lato</taxon>
        <taxon>core genistoids</taxon>
        <taxon>Crotalarieae</taxon>
        <taxon>Crotalaria</taxon>
    </lineage>
</organism>
<gene>
    <name evidence="1" type="ORF">RIF29_24631</name>
</gene>
<dbReference type="Proteomes" id="UP001372338">
    <property type="component" value="Unassembled WGS sequence"/>
</dbReference>